<gene>
    <name evidence="9" type="ORF">J2Z66_003798</name>
</gene>
<evidence type="ECO:0000256" key="2">
    <source>
        <dbReference type="ARBA" id="ARBA00022448"/>
    </source>
</evidence>
<sequence length="273" mass="30175">MSPVLKRLSFEIVGILFSALIIIPTLLIILNSFKNSTEAANLAFSLPTKWHIFDNYAKVFEIAQASTAFWNSLIITGSSVALVLLLCSTSAFIIQRRNDGFTKAVQALLLSGIVLPLSIITTYVFLYKLHLTSSFLGIILLYTATMYPIVTFLYIGFYNSISRDIDEAAIIDGTSGFGLFFRVIFPLLQPMNATAVILTFITVWNDFGIAVYFLNSASKYTLGLTVFFFFGEHSSDWNLVFADLVVVSVPVIIAYLFLQKYIVSGLTAGAVKS</sequence>
<dbReference type="PANTHER" id="PTHR32243:SF24">
    <property type="entry name" value="DIACETYLCHITOBIOSE UPTAKE SYSTEM PERMEASE PROTEIN NGCG"/>
    <property type="match status" value="1"/>
</dbReference>
<accession>A0ABS4IXA6</accession>
<dbReference type="PANTHER" id="PTHR32243">
    <property type="entry name" value="MALTOSE TRANSPORT SYSTEM PERMEASE-RELATED"/>
    <property type="match status" value="1"/>
</dbReference>
<feature type="transmembrane region" description="Helical" evidence="7">
    <location>
        <begin position="237"/>
        <end position="258"/>
    </location>
</feature>
<proteinExistence type="inferred from homology"/>
<dbReference type="PROSITE" id="PS50928">
    <property type="entry name" value="ABC_TM1"/>
    <property type="match status" value="1"/>
</dbReference>
<keyword evidence="6 7" id="KW-0472">Membrane</keyword>
<feature type="transmembrane region" description="Helical" evidence="7">
    <location>
        <begin position="209"/>
        <end position="230"/>
    </location>
</feature>
<evidence type="ECO:0000256" key="7">
    <source>
        <dbReference type="RuleBase" id="RU363032"/>
    </source>
</evidence>
<keyword evidence="5 7" id="KW-1133">Transmembrane helix</keyword>
<comment type="subcellular location">
    <subcellularLocation>
        <location evidence="1 7">Cell membrane</location>
        <topology evidence="1 7">Multi-pass membrane protein</topology>
    </subcellularLocation>
</comment>
<evidence type="ECO:0000256" key="5">
    <source>
        <dbReference type="ARBA" id="ARBA00022989"/>
    </source>
</evidence>
<evidence type="ECO:0000256" key="4">
    <source>
        <dbReference type="ARBA" id="ARBA00022692"/>
    </source>
</evidence>
<dbReference type="InterPro" id="IPR050901">
    <property type="entry name" value="BP-dep_ABC_trans_perm"/>
</dbReference>
<comment type="similarity">
    <text evidence="7">Belongs to the binding-protein-dependent transport system permease family.</text>
</comment>
<feature type="transmembrane region" description="Helical" evidence="7">
    <location>
        <begin position="107"/>
        <end position="129"/>
    </location>
</feature>
<feature type="transmembrane region" description="Helical" evidence="7">
    <location>
        <begin position="73"/>
        <end position="95"/>
    </location>
</feature>
<evidence type="ECO:0000256" key="6">
    <source>
        <dbReference type="ARBA" id="ARBA00023136"/>
    </source>
</evidence>
<keyword evidence="3" id="KW-1003">Cell membrane</keyword>
<feature type="transmembrane region" description="Helical" evidence="7">
    <location>
        <begin position="179"/>
        <end position="203"/>
    </location>
</feature>
<keyword evidence="2 7" id="KW-0813">Transport</keyword>
<evidence type="ECO:0000313" key="9">
    <source>
        <dbReference type="EMBL" id="MBP1992190.1"/>
    </source>
</evidence>
<dbReference type="Gene3D" id="1.10.3720.10">
    <property type="entry name" value="MetI-like"/>
    <property type="match status" value="1"/>
</dbReference>
<evidence type="ECO:0000256" key="3">
    <source>
        <dbReference type="ARBA" id="ARBA00022475"/>
    </source>
</evidence>
<dbReference type="InterPro" id="IPR035906">
    <property type="entry name" value="MetI-like_sf"/>
</dbReference>
<dbReference type="Pfam" id="PF00528">
    <property type="entry name" value="BPD_transp_1"/>
    <property type="match status" value="1"/>
</dbReference>
<dbReference type="CDD" id="cd06261">
    <property type="entry name" value="TM_PBP2"/>
    <property type="match status" value="1"/>
</dbReference>
<protein>
    <submittedName>
        <fullName evidence="9">Raffinose/stachyose/melibiose transport system permease protein</fullName>
    </submittedName>
</protein>
<organism evidence="9 10">
    <name type="scientific">Paenibacillus eucommiae</name>
    <dbReference type="NCBI Taxonomy" id="1355755"/>
    <lineage>
        <taxon>Bacteria</taxon>
        <taxon>Bacillati</taxon>
        <taxon>Bacillota</taxon>
        <taxon>Bacilli</taxon>
        <taxon>Bacillales</taxon>
        <taxon>Paenibacillaceae</taxon>
        <taxon>Paenibacillus</taxon>
    </lineage>
</organism>
<keyword evidence="4 7" id="KW-0812">Transmembrane</keyword>
<evidence type="ECO:0000259" key="8">
    <source>
        <dbReference type="PROSITE" id="PS50928"/>
    </source>
</evidence>
<feature type="transmembrane region" description="Helical" evidence="7">
    <location>
        <begin position="12"/>
        <end position="33"/>
    </location>
</feature>
<feature type="domain" description="ABC transmembrane type-1" evidence="8">
    <location>
        <begin position="69"/>
        <end position="258"/>
    </location>
</feature>
<comment type="caution">
    <text evidence="9">The sequence shown here is derived from an EMBL/GenBank/DDBJ whole genome shotgun (WGS) entry which is preliminary data.</text>
</comment>
<feature type="transmembrane region" description="Helical" evidence="7">
    <location>
        <begin position="135"/>
        <end position="158"/>
    </location>
</feature>
<dbReference type="InterPro" id="IPR000515">
    <property type="entry name" value="MetI-like"/>
</dbReference>
<dbReference type="EMBL" id="JAGGLB010000012">
    <property type="protein sequence ID" value="MBP1992190.1"/>
    <property type="molecule type" value="Genomic_DNA"/>
</dbReference>
<evidence type="ECO:0000256" key="1">
    <source>
        <dbReference type="ARBA" id="ARBA00004651"/>
    </source>
</evidence>
<dbReference type="Proteomes" id="UP001519287">
    <property type="component" value="Unassembled WGS sequence"/>
</dbReference>
<reference evidence="9 10" key="1">
    <citation type="submission" date="2021-03" db="EMBL/GenBank/DDBJ databases">
        <title>Genomic Encyclopedia of Type Strains, Phase IV (KMG-IV): sequencing the most valuable type-strain genomes for metagenomic binning, comparative biology and taxonomic classification.</title>
        <authorList>
            <person name="Goeker M."/>
        </authorList>
    </citation>
    <scope>NUCLEOTIDE SEQUENCE [LARGE SCALE GENOMIC DNA]</scope>
    <source>
        <strain evidence="9 10">DSM 26048</strain>
    </source>
</reference>
<dbReference type="SUPFAM" id="SSF161098">
    <property type="entry name" value="MetI-like"/>
    <property type="match status" value="1"/>
</dbReference>
<evidence type="ECO:0000313" key="10">
    <source>
        <dbReference type="Proteomes" id="UP001519287"/>
    </source>
</evidence>
<name>A0ABS4IXA6_9BACL</name>
<dbReference type="RefSeq" id="WP_209972922.1">
    <property type="nucleotide sequence ID" value="NZ_JAGGLB010000012.1"/>
</dbReference>
<keyword evidence="10" id="KW-1185">Reference proteome</keyword>